<dbReference type="InterPro" id="IPR044824">
    <property type="entry name" value="MAIN-like"/>
</dbReference>
<comment type="caution">
    <text evidence="2">The sequence shown here is derived from an EMBL/GenBank/DDBJ whole genome shotgun (WGS) entry which is preliminary data.</text>
</comment>
<evidence type="ECO:0000259" key="1">
    <source>
        <dbReference type="Pfam" id="PF10536"/>
    </source>
</evidence>
<dbReference type="Pfam" id="PF10536">
    <property type="entry name" value="PMD"/>
    <property type="match status" value="1"/>
</dbReference>
<accession>A0ABU6YZQ6</accession>
<name>A0ABU6YZQ6_9FABA</name>
<dbReference type="Proteomes" id="UP001341840">
    <property type="component" value="Unassembled WGS sequence"/>
</dbReference>
<organism evidence="2 3">
    <name type="scientific">Stylosanthes scabra</name>
    <dbReference type="NCBI Taxonomy" id="79078"/>
    <lineage>
        <taxon>Eukaryota</taxon>
        <taxon>Viridiplantae</taxon>
        <taxon>Streptophyta</taxon>
        <taxon>Embryophyta</taxon>
        <taxon>Tracheophyta</taxon>
        <taxon>Spermatophyta</taxon>
        <taxon>Magnoliopsida</taxon>
        <taxon>eudicotyledons</taxon>
        <taxon>Gunneridae</taxon>
        <taxon>Pentapetalae</taxon>
        <taxon>rosids</taxon>
        <taxon>fabids</taxon>
        <taxon>Fabales</taxon>
        <taxon>Fabaceae</taxon>
        <taxon>Papilionoideae</taxon>
        <taxon>50 kb inversion clade</taxon>
        <taxon>dalbergioids sensu lato</taxon>
        <taxon>Dalbergieae</taxon>
        <taxon>Pterocarpus clade</taxon>
        <taxon>Stylosanthes</taxon>
    </lineage>
</organism>
<evidence type="ECO:0000313" key="3">
    <source>
        <dbReference type="Proteomes" id="UP001341840"/>
    </source>
</evidence>
<dbReference type="EMBL" id="JASCZI010244924">
    <property type="protein sequence ID" value="MED6214428.1"/>
    <property type="molecule type" value="Genomic_DNA"/>
</dbReference>
<gene>
    <name evidence="2" type="ORF">PIB30_103018</name>
</gene>
<dbReference type="PANTHER" id="PTHR46033">
    <property type="entry name" value="PROTEIN MAIN-LIKE 2"/>
    <property type="match status" value="1"/>
</dbReference>
<protein>
    <recommendedName>
        <fullName evidence="1">Aminotransferase-like plant mobile domain-containing protein</fullName>
    </recommendedName>
</protein>
<keyword evidence="3" id="KW-1185">Reference proteome</keyword>
<dbReference type="InterPro" id="IPR019557">
    <property type="entry name" value="AminoTfrase-like_pln_mobile"/>
</dbReference>
<reference evidence="2 3" key="1">
    <citation type="journal article" date="2023" name="Plants (Basel)">
        <title>Bridging the Gap: Combining Genomics and Transcriptomics Approaches to Understand Stylosanthes scabra, an Orphan Legume from the Brazilian Caatinga.</title>
        <authorList>
            <person name="Ferreira-Neto J.R.C."/>
            <person name="da Silva M.D."/>
            <person name="Binneck E."/>
            <person name="de Melo N.F."/>
            <person name="da Silva R.H."/>
            <person name="de Melo A.L.T.M."/>
            <person name="Pandolfi V."/>
            <person name="Bustamante F.O."/>
            <person name="Brasileiro-Vidal A.C."/>
            <person name="Benko-Iseppon A.M."/>
        </authorList>
    </citation>
    <scope>NUCLEOTIDE SEQUENCE [LARGE SCALE GENOMIC DNA]</scope>
    <source>
        <tissue evidence="2">Leaves</tissue>
    </source>
</reference>
<evidence type="ECO:0000313" key="2">
    <source>
        <dbReference type="EMBL" id="MED6214428.1"/>
    </source>
</evidence>
<dbReference type="PANTHER" id="PTHR46033:SF8">
    <property type="entry name" value="PROTEIN MAINTENANCE OF MERISTEMS-LIKE"/>
    <property type="match status" value="1"/>
</dbReference>
<proteinExistence type="predicted"/>
<sequence length="151" mass="17520">MPLLDNFDGISGYSWGSRVLCDVPCHRMHGCHTLSMSWIYYRLPSWAPNLRRPHTFPLATRWKGRRGNNDYSEVRLVRYCERLDLLSIDDFMWMSYNAASIMSVVPQEFIGTHGDFFTSAVPLIFFRFIEVLPVDRVLRQLGANNPLPGHL</sequence>
<feature type="domain" description="Aminotransferase-like plant mobile" evidence="1">
    <location>
        <begin position="27"/>
        <end position="151"/>
    </location>
</feature>